<reference evidence="10" key="2">
    <citation type="journal article" date="2024" name="Plant">
        <title>Genomic evolution and insights into agronomic trait innovations of Sesamum species.</title>
        <authorList>
            <person name="Miao H."/>
            <person name="Wang L."/>
            <person name="Qu L."/>
            <person name="Liu H."/>
            <person name="Sun Y."/>
            <person name="Le M."/>
            <person name="Wang Q."/>
            <person name="Wei S."/>
            <person name="Zheng Y."/>
            <person name="Lin W."/>
            <person name="Duan Y."/>
            <person name="Cao H."/>
            <person name="Xiong S."/>
            <person name="Wang X."/>
            <person name="Wei L."/>
            <person name="Li C."/>
            <person name="Ma Q."/>
            <person name="Ju M."/>
            <person name="Zhao R."/>
            <person name="Li G."/>
            <person name="Mu C."/>
            <person name="Tian Q."/>
            <person name="Mei H."/>
            <person name="Zhang T."/>
            <person name="Gao T."/>
            <person name="Zhang H."/>
        </authorList>
    </citation>
    <scope>NUCLEOTIDE SEQUENCE</scope>
    <source>
        <strain evidence="10">K16</strain>
    </source>
</reference>
<comment type="similarity">
    <text evidence="2 8">Belongs to the UDP-glycosyltransferase family.</text>
</comment>
<evidence type="ECO:0000256" key="4">
    <source>
        <dbReference type="ARBA" id="ARBA00022679"/>
    </source>
</evidence>
<keyword evidence="11" id="KW-1185">Reference proteome</keyword>
<keyword evidence="4 8" id="KW-0808">Transferase</keyword>
<proteinExistence type="inferred from homology"/>
<dbReference type="PROSITE" id="PS00375">
    <property type="entry name" value="UDPGT"/>
    <property type="match status" value="1"/>
</dbReference>
<dbReference type="FunFam" id="3.40.50.2000:FF:000057">
    <property type="entry name" value="Glycosyltransferase"/>
    <property type="match status" value="1"/>
</dbReference>
<evidence type="ECO:0000313" key="11">
    <source>
        <dbReference type="Proteomes" id="UP001289374"/>
    </source>
</evidence>
<dbReference type="CDD" id="cd03784">
    <property type="entry name" value="GT1_Gtf-like"/>
    <property type="match status" value="1"/>
</dbReference>
<dbReference type="Pfam" id="PF00201">
    <property type="entry name" value="UDPGT"/>
    <property type="match status" value="1"/>
</dbReference>
<evidence type="ECO:0000313" key="10">
    <source>
        <dbReference type="EMBL" id="KAK4404646.1"/>
    </source>
</evidence>
<dbReference type="EC" id="2.4.1.-" evidence="9"/>
<evidence type="ECO:0000256" key="2">
    <source>
        <dbReference type="ARBA" id="ARBA00009995"/>
    </source>
</evidence>
<comment type="caution">
    <text evidence="10">The sequence shown here is derived from an EMBL/GenBank/DDBJ whole genome shotgun (WGS) entry which is preliminary data.</text>
</comment>
<evidence type="ECO:0000256" key="5">
    <source>
        <dbReference type="ARBA" id="ARBA00022729"/>
    </source>
</evidence>
<comment type="pathway">
    <text evidence="1">Pigment biosynthesis; anthocyanin biosynthesis.</text>
</comment>
<dbReference type="EMBL" id="JACGWL010000004">
    <property type="protein sequence ID" value="KAK4404646.1"/>
    <property type="molecule type" value="Genomic_DNA"/>
</dbReference>
<dbReference type="PANTHER" id="PTHR11926">
    <property type="entry name" value="GLUCOSYL/GLUCURONOSYL TRANSFERASES"/>
    <property type="match status" value="1"/>
</dbReference>
<dbReference type="FunFam" id="3.40.50.2000:FF:000019">
    <property type="entry name" value="Glycosyltransferase"/>
    <property type="match status" value="1"/>
</dbReference>
<protein>
    <recommendedName>
        <fullName evidence="9">Glycosyltransferase</fullName>
        <ecNumber evidence="9">2.4.1.-</ecNumber>
    </recommendedName>
</protein>
<name>A0AAE2C0M6_9LAMI</name>
<evidence type="ECO:0000256" key="1">
    <source>
        <dbReference type="ARBA" id="ARBA00004935"/>
    </source>
</evidence>
<gene>
    <name evidence="10" type="ORF">Sango_0833200</name>
</gene>
<dbReference type="InterPro" id="IPR035595">
    <property type="entry name" value="UDP_glycos_trans_CS"/>
</dbReference>
<evidence type="ECO:0000256" key="7">
    <source>
        <dbReference type="ARBA" id="ARBA00056922"/>
    </source>
</evidence>
<keyword evidence="5" id="KW-0732">Signal</keyword>
<sequence>MRHDMDAKKAKANERAHCLILPYPSQGHINPMLQFAKRLSHKRLKITLALTRFLLKTIKGLSGGSISIGSISDGFDEGGRAQAKTYEEYLARFQQVGRETLMELLQALADSGSPVDCVVYDPFIPWVLDLAKGSGLLAAAFFTQSCSVACIYHRVYCGELKVPVRGSEVVVVPGLPPLRAEEIPSFIDVHGSYPLAFELVTNQFQNIDKADWMFINTFYELEEEVINCMSRTWKVKAIGPTIPSMYLDKRLQEDKEYGLNVFKPTTNVCTNWLSQKQPKSVIYISFGSLAQLSVEQTEELAQALTTLNKPFLWVVRSSELAKLPKNFSKETIEKGLIVSWCQQLEVLAHDAVGCFVTHCGWNSTLEGLSLGVPMVAMPQWIDQSTNAKFVVDVWRVGVWARADEKGLAREGKICRCINHVMGGDGEEIRENANKWKEMARDAVDEGGSSDRSVEEFVSTLVSGSK</sequence>
<dbReference type="InterPro" id="IPR002213">
    <property type="entry name" value="UDP_glucos_trans"/>
</dbReference>
<evidence type="ECO:0000256" key="3">
    <source>
        <dbReference type="ARBA" id="ARBA00022676"/>
    </source>
</evidence>
<dbReference type="Gene3D" id="3.40.50.2000">
    <property type="entry name" value="Glycogen Phosphorylase B"/>
    <property type="match status" value="2"/>
</dbReference>
<keyword evidence="3 8" id="KW-0328">Glycosyltransferase</keyword>
<organism evidence="10 11">
    <name type="scientific">Sesamum angolense</name>
    <dbReference type="NCBI Taxonomy" id="2727404"/>
    <lineage>
        <taxon>Eukaryota</taxon>
        <taxon>Viridiplantae</taxon>
        <taxon>Streptophyta</taxon>
        <taxon>Embryophyta</taxon>
        <taxon>Tracheophyta</taxon>
        <taxon>Spermatophyta</taxon>
        <taxon>Magnoliopsida</taxon>
        <taxon>eudicotyledons</taxon>
        <taxon>Gunneridae</taxon>
        <taxon>Pentapetalae</taxon>
        <taxon>asterids</taxon>
        <taxon>lamiids</taxon>
        <taxon>Lamiales</taxon>
        <taxon>Pedaliaceae</taxon>
        <taxon>Sesamum</taxon>
    </lineage>
</organism>
<evidence type="ECO:0000256" key="6">
    <source>
        <dbReference type="ARBA" id="ARBA00050360"/>
    </source>
</evidence>
<dbReference type="SUPFAM" id="SSF53756">
    <property type="entry name" value="UDP-Glycosyltransferase/glycogen phosphorylase"/>
    <property type="match status" value="1"/>
</dbReference>
<comment type="function">
    <text evidence="7">Catalyzes the glucosylation at the O-5 position of anthocyanidin 3-glucosides to form anthocyanidin 3,5-di-O-glucosides using UDP-glucose as sugar donor. Anthocyanidin 3,5-di-O-glucosides are molecules that are responsible for pigmentation. Also acts on anthocyanidin 3-O-(6-O-malonylglucoside). Much less active with hydroxycinnamoylglucose derivatives. No activity in the absence of the 3-O-glucoside group.</text>
</comment>
<dbReference type="GO" id="GO:0102816">
    <property type="term" value="F:UDP-D-glucose:delphinidin 3-O-glucosyl-5-O-caffeoylglucoside -O-beta-D-glucosyltransferase activity"/>
    <property type="evidence" value="ECO:0007669"/>
    <property type="project" value="UniProtKB-EC"/>
</dbReference>
<reference evidence="10" key="1">
    <citation type="submission" date="2020-06" db="EMBL/GenBank/DDBJ databases">
        <authorList>
            <person name="Li T."/>
            <person name="Hu X."/>
            <person name="Zhang T."/>
            <person name="Song X."/>
            <person name="Zhang H."/>
            <person name="Dai N."/>
            <person name="Sheng W."/>
            <person name="Hou X."/>
            <person name="Wei L."/>
        </authorList>
    </citation>
    <scope>NUCLEOTIDE SEQUENCE</scope>
    <source>
        <strain evidence="10">K16</strain>
        <tissue evidence="10">Leaf</tissue>
    </source>
</reference>
<evidence type="ECO:0000256" key="9">
    <source>
        <dbReference type="RuleBase" id="RU362057"/>
    </source>
</evidence>
<dbReference type="Proteomes" id="UP001289374">
    <property type="component" value="Unassembled WGS sequence"/>
</dbReference>
<dbReference type="GO" id="GO:0080043">
    <property type="term" value="F:quercetin 3-O-glucosyltransferase activity"/>
    <property type="evidence" value="ECO:0007669"/>
    <property type="project" value="TreeGrafter"/>
</dbReference>
<comment type="catalytic activity">
    <reaction evidence="6">
        <text>an anthocyanidin 3-O-beta-D-glucoside + UDP-alpha-D-glucose = an anthocyanidin 3,5-di-O-beta-D-glucoside + UDP + 2 H(+)</text>
        <dbReference type="Rhea" id="RHEA:35423"/>
        <dbReference type="ChEBI" id="CHEBI:15378"/>
        <dbReference type="ChEBI" id="CHEBI:16307"/>
        <dbReference type="ChEBI" id="CHEBI:57503"/>
        <dbReference type="ChEBI" id="CHEBI:58223"/>
        <dbReference type="ChEBI" id="CHEBI:58885"/>
        <dbReference type="EC" id="2.4.1.298"/>
    </reaction>
</comment>
<evidence type="ECO:0000256" key="8">
    <source>
        <dbReference type="RuleBase" id="RU003718"/>
    </source>
</evidence>
<accession>A0AAE2C0M6</accession>
<dbReference type="PANTHER" id="PTHR11926:SF1553">
    <property type="entry name" value="GLYCOSYLTRANSFERASE"/>
    <property type="match status" value="1"/>
</dbReference>
<dbReference type="GO" id="GO:0080044">
    <property type="term" value="F:quercetin 7-O-glucosyltransferase activity"/>
    <property type="evidence" value="ECO:0007669"/>
    <property type="project" value="TreeGrafter"/>
</dbReference>
<dbReference type="AlphaFoldDB" id="A0AAE2C0M6"/>